<dbReference type="EMBL" id="CP101740">
    <property type="protein sequence ID" value="UUL82124.1"/>
    <property type="molecule type" value="Genomic_DNA"/>
</dbReference>
<proteinExistence type="predicted"/>
<dbReference type="RefSeq" id="WP_256505906.1">
    <property type="nucleotide sequence ID" value="NZ_CP101740.1"/>
</dbReference>
<protein>
    <submittedName>
        <fullName evidence="2">DUF1295 domain-containing protein</fullName>
    </submittedName>
</protein>
<feature type="transmembrane region" description="Helical" evidence="1">
    <location>
        <begin position="20"/>
        <end position="39"/>
    </location>
</feature>
<keyword evidence="1" id="KW-0812">Transmembrane</keyword>
<feature type="transmembrane region" description="Helical" evidence="1">
    <location>
        <begin position="300"/>
        <end position="325"/>
    </location>
</feature>
<feature type="transmembrane region" description="Helical" evidence="1">
    <location>
        <begin position="256"/>
        <end position="280"/>
    </location>
</feature>
<keyword evidence="1" id="KW-1133">Transmembrane helix</keyword>
<sequence>MHQAATLPPRAAADRRPASAVSTGTGIAGLAGMALWLGFARWRGFDGPYGALVNLLAGGIPMILWSLLVDKVHRNASTGLDWANSRPWRETSDTSLTRLAGLWITFAGIALIYFVGRFYHSGIYVFAIDCIETAAPWLFLASIPYIFFTDRIATEPRDGTWHLGAWALGLDEPIDREAIWNHLRSWGVKAFFLPFMLGVLPGGYGQLIRLDLAQVLADPVALAMALITLMFVVDVGFATVGYILTLRPLDAHIRTANPYASGWVAALICYPPFILMSPGGPLDYHPGSGEWTGWFAGHPLLLSLVGAALVALTLVYAWATVAFGLRFSNLTHRGIITHGPYRWTRHPAYLSKNLFWWLSTIPILTTTDSLGDAARNTILLGLVSGVYYWRGKTEERHLGADPAYRAYSAWMERNAPVPRFLAFVRGKQAS</sequence>
<organism evidence="2 3">
    <name type="scientific">Sphingomonas qomolangmaensis</name>
    <dbReference type="NCBI Taxonomy" id="2918765"/>
    <lineage>
        <taxon>Bacteria</taxon>
        <taxon>Pseudomonadati</taxon>
        <taxon>Pseudomonadota</taxon>
        <taxon>Alphaproteobacteria</taxon>
        <taxon>Sphingomonadales</taxon>
        <taxon>Sphingomonadaceae</taxon>
        <taxon>Sphingomonas</taxon>
    </lineage>
</organism>
<feature type="transmembrane region" description="Helical" evidence="1">
    <location>
        <begin position="186"/>
        <end position="208"/>
    </location>
</feature>
<evidence type="ECO:0000313" key="3">
    <source>
        <dbReference type="Proteomes" id="UP001058533"/>
    </source>
</evidence>
<feature type="transmembrane region" description="Helical" evidence="1">
    <location>
        <begin position="51"/>
        <end position="69"/>
    </location>
</feature>
<evidence type="ECO:0000256" key="1">
    <source>
        <dbReference type="SAM" id="Phobius"/>
    </source>
</evidence>
<feature type="transmembrane region" description="Helical" evidence="1">
    <location>
        <begin position="96"/>
        <end position="116"/>
    </location>
</feature>
<name>A0ABY5L8U4_9SPHN</name>
<dbReference type="InterPro" id="IPR010721">
    <property type="entry name" value="UstE-like"/>
</dbReference>
<keyword evidence="3" id="KW-1185">Reference proteome</keyword>
<dbReference type="Gene3D" id="1.20.120.1630">
    <property type="match status" value="1"/>
</dbReference>
<keyword evidence="1" id="KW-0472">Membrane</keyword>
<evidence type="ECO:0000313" key="2">
    <source>
        <dbReference type="EMBL" id="UUL82124.1"/>
    </source>
</evidence>
<dbReference type="Pfam" id="PF06966">
    <property type="entry name" value="DUF1295"/>
    <property type="match status" value="1"/>
</dbReference>
<reference evidence="2" key="1">
    <citation type="submission" date="2022-07" db="EMBL/GenBank/DDBJ databases">
        <title>Sphingomonas sp. nov., a novel bacterium isolated from the north slope of the Mount Everest.</title>
        <authorList>
            <person name="Cui X."/>
            <person name="Liu Y."/>
        </authorList>
    </citation>
    <scope>NUCLEOTIDE SEQUENCE</scope>
    <source>
        <strain evidence="2">S5-59</strain>
    </source>
</reference>
<feature type="transmembrane region" description="Helical" evidence="1">
    <location>
        <begin position="220"/>
        <end position="244"/>
    </location>
</feature>
<accession>A0ABY5L8U4</accession>
<dbReference type="Proteomes" id="UP001058533">
    <property type="component" value="Chromosome"/>
</dbReference>
<gene>
    <name evidence="2" type="ORF">NMP03_13160</name>
</gene>
<feature type="transmembrane region" description="Helical" evidence="1">
    <location>
        <begin position="122"/>
        <end position="148"/>
    </location>
</feature>